<evidence type="ECO:0000313" key="4">
    <source>
        <dbReference type="Proteomes" id="UP000261640"/>
    </source>
</evidence>
<feature type="region of interest" description="Disordered" evidence="2">
    <location>
        <begin position="9"/>
        <end position="28"/>
    </location>
</feature>
<dbReference type="Ensembl" id="ENSMAMT00000069354.1">
    <property type="protein sequence ID" value="ENSMAMP00000050827.1"/>
    <property type="gene ID" value="ENSMAMG00000028734.1"/>
</dbReference>
<dbReference type="InterPro" id="IPR006461">
    <property type="entry name" value="PLAC_motif_containing"/>
</dbReference>
<dbReference type="AlphaFoldDB" id="A0A7N9AX23"/>
<dbReference type="PANTHER" id="PTHR15907">
    <property type="entry name" value="DUF614 FAMILY PROTEIN-RELATED"/>
    <property type="match status" value="1"/>
</dbReference>
<dbReference type="GeneID" id="113139765"/>
<name>A0A7N9AX23_9TELE</name>
<keyword evidence="4" id="KW-1185">Reference proteome</keyword>
<dbReference type="NCBIfam" id="TIGR01571">
    <property type="entry name" value="A_thal_Cys_rich"/>
    <property type="match status" value="1"/>
</dbReference>
<dbReference type="OrthoDB" id="1045822at2759"/>
<comment type="similarity">
    <text evidence="1">Belongs to the cornifelin family.</text>
</comment>
<reference evidence="3" key="1">
    <citation type="submission" date="2025-08" db="UniProtKB">
        <authorList>
            <consortium name="Ensembl"/>
        </authorList>
    </citation>
    <scope>IDENTIFICATION</scope>
</reference>
<evidence type="ECO:0000313" key="3">
    <source>
        <dbReference type="Ensembl" id="ENSMAMP00000050827.1"/>
    </source>
</evidence>
<dbReference type="RefSeq" id="XP_026179062.1">
    <property type="nucleotide sequence ID" value="XM_026323277.2"/>
</dbReference>
<dbReference type="Pfam" id="PF04749">
    <property type="entry name" value="PLAC8"/>
    <property type="match status" value="1"/>
</dbReference>
<proteinExistence type="inferred from homology"/>
<protein>
    <submittedName>
        <fullName evidence="3">Cornifelin-like</fullName>
    </submittedName>
</protein>
<organism evidence="3 4">
    <name type="scientific">Mastacembelus armatus</name>
    <name type="common">zig-zag eel</name>
    <dbReference type="NCBI Taxonomy" id="205130"/>
    <lineage>
        <taxon>Eukaryota</taxon>
        <taxon>Metazoa</taxon>
        <taxon>Chordata</taxon>
        <taxon>Craniata</taxon>
        <taxon>Vertebrata</taxon>
        <taxon>Euteleostomi</taxon>
        <taxon>Actinopterygii</taxon>
        <taxon>Neopterygii</taxon>
        <taxon>Teleostei</taxon>
        <taxon>Neoteleostei</taxon>
        <taxon>Acanthomorphata</taxon>
        <taxon>Anabantaria</taxon>
        <taxon>Synbranchiformes</taxon>
        <taxon>Mastacembelidae</taxon>
        <taxon>Mastacembelus</taxon>
    </lineage>
</organism>
<evidence type="ECO:0000256" key="2">
    <source>
        <dbReference type="SAM" id="MobiDB-lite"/>
    </source>
</evidence>
<sequence length="184" mass="20165">MAELSLEYQSLPRSSHRHGRGPTGPPLSVQTEVHQQVYSSLSVAKMQSMSDWDSGFCDCFEDANTCCYGFWCCPCLACTVSEKFGENRYLPLCDILGPAAFAGCGIPLVVPPAGLSLRAAIRNRYNIKGSLCKDIAAVSLCSWCSWWQMHRELKRRTQPTVINMQLPQSVASATTPPSAGFVIP</sequence>
<dbReference type="GeneTree" id="ENSGT00940000163701"/>
<accession>A0A7N9AX23</accession>
<dbReference type="Proteomes" id="UP000261640">
    <property type="component" value="Unplaced"/>
</dbReference>
<evidence type="ECO:0000256" key="1">
    <source>
        <dbReference type="ARBA" id="ARBA00009024"/>
    </source>
</evidence>
<reference evidence="3" key="2">
    <citation type="submission" date="2025-09" db="UniProtKB">
        <authorList>
            <consortium name="Ensembl"/>
        </authorList>
    </citation>
    <scope>IDENTIFICATION</scope>
</reference>
<dbReference type="InParanoid" id="A0A7N9AX23"/>